<keyword evidence="1" id="KW-1133">Transmembrane helix</keyword>
<evidence type="ECO:0000256" key="1">
    <source>
        <dbReference type="SAM" id="Phobius"/>
    </source>
</evidence>
<reference evidence="2 3" key="1">
    <citation type="submission" date="2019-02" db="EMBL/GenBank/DDBJ databases">
        <title>Deep-cultivation of Planctomycetes and their phenomic and genomic characterization uncovers novel biology.</title>
        <authorList>
            <person name="Wiegand S."/>
            <person name="Jogler M."/>
            <person name="Boedeker C."/>
            <person name="Pinto D."/>
            <person name="Vollmers J."/>
            <person name="Rivas-Marin E."/>
            <person name="Kohn T."/>
            <person name="Peeters S.H."/>
            <person name="Heuer A."/>
            <person name="Rast P."/>
            <person name="Oberbeckmann S."/>
            <person name="Bunk B."/>
            <person name="Jeske O."/>
            <person name="Meyerdierks A."/>
            <person name="Storesund J.E."/>
            <person name="Kallscheuer N."/>
            <person name="Luecker S."/>
            <person name="Lage O.M."/>
            <person name="Pohl T."/>
            <person name="Merkel B.J."/>
            <person name="Hornburger P."/>
            <person name="Mueller R.-W."/>
            <person name="Bruemmer F."/>
            <person name="Labrenz M."/>
            <person name="Spormann A.M."/>
            <person name="Op Den Camp H."/>
            <person name="Overmann J."/>
            <person name="Amann R."/>
            <person name="Jetten M.S.M."/>
            <person name="Mascher T."/>
            <person name="Medema M.H."/>
            <person name="Devos D.P."/>
            <person name="Kaster A.-K."/>
            <person name="Ovreas L."/>
            <person name="Rohde M."/>
            <person name="Galperin M.Y."/>
            <person name="Jogler C."/>
        </authorList>
    </citation>
    <scope>NUCLEOTIDE SEQUENCE [LARGE SCALE GENOMIC DNA]</scope>
    <source>
        <strain evidence="2 3">Pla123a</strain>
    </source>
</reference>
<keyword evidence="1" id="KW-0472">Membrane</keyword>
<feature type="transmembrane region" description="Helical" evidence="1">
    <location>
        <begin position="102"/>
        <end position="122"/>
    </location>
</feature>
<feature type="transmembrane region" description="Helical" evidence="1">
    <location>
        <begin position="12"/>
        <end position="34"/>
    </location>
</feature>
<dbReference type="AlphaFoldDB" id="A0A5C5YFI5"/>
<keyword evidence="3" id="KW-1185">Reference proteome</keyword>
<proteinExistence type="predicted"/>
<sequence>MADSANPSRHPIAAYVLVVVGVAAVVIGLLWKVIVPDTAFWSDAQAEQYEQAYAAAHEASIHGSAGSHDHGDHTEAISLEDAKARFETMHQQLANARAARGLWGKVLSVAGVVCAAAGAWILRAADPAR</sequence>
<organism evidence="2 3">
    <name type="scientific">Posidoniimonas polymericola</name>
    <dbReference type="NCBI Taxonomy" id="2528002"/>
    <lineage>
        <taxon>Bacteria</taxon>
        <taxon>Pseudomonadati</taxon>
        <taxon>Planctomycetota</taxon>
        <taxon>Planctomycetia</taxon>
        <taxon>Pirellulales</taxon>
        <taxon>Lacipirellulaceae</taxon>
        <taxon>Posidoniimonas</taxon>
    </lineage>
</organism>
<accession>A0A5C5YFI5</accession>
<dbReference type="Proteomes" id="UP000318478">
    <property type="component" value="Unassembled WGS sequence"/>
</dbReference>
<dbReference type="OrthoDB" id="9951407at2"/>
<name>A0A5C5YFI5_9BACT</name>
<keyword evidence="1" id="KW-0812">Transmembrane</keyword>
<dbReference type="RefSeq" id="WP_146588895.1">
    <property type="nucleotide sequence ID" value="NZ_SJPO01000008.1"/>
</dbReference>
<comment type="caution">
    <text evidence="2">The sequence shown here is derived from an EMBL/GenBank/DDBJ whole genome shotgun (WGS) entry which is preliminary data.</text>
</comment>
<evidence type="ECO:0000313" key="3">
    <source>
        <dbReference type="Proteomes" id="UP000318478"/>
    </source>
</evidence>
<gene>
    <name evidence="2" type="ORF">Pla123a_33100</name>
</gene>
<evidence type="ECO:0000313" key="2">
    <source>
        <dbReference type="EMBL" id="TWT74487.1"/>
    </source>
</evidence>
<dbReference type="EMBL" id="SJPO01000008">
    <property type="protein sequence ID" value="TWT74487.1"/>
    <property type="molecule type" value="Genomic_DNA"/>
</dbReference>
<protein>
    <submittedName>
        <fullName evidence="2">Uncharacterized protein</fullName>
    </submittedName>
</protein>